<evidence type="ECO:0000313" key="2">
    <source>
        <dbReference type="Proteomes" id="UP001364695"/>
    </source>
</evidence>
<gene>
    <name evidence="1" type="ORF">RV045_06680</name>
</gene>
<name>A0ACC6P1K4_9BURK</name>
<comment type="caution">
    <text evidence="1">The sequence shown here is derived from an EMBL/GenBank/DDBJ whole genome shotgun (WGS) entry which is preliminary data.</text>
</comment>
<evidence type="ECO:0000313" key="1">
    <source>
        <dbReference type="EMBL" id="MEJ7138115.1"/>
    </source>
</evidence>
<keyword evidence="2" id="KW-1185">Reference proteome</keyword>
<accession>A0ACC6P1K4</accession>
<organism evidence="1 2">
    <name type="scientific">Amphibiibacter pelophylacis</name>
    <dbReference type="NCBI Taxonomy" id="1799477"/>
    <lineage>
        <taxon>Bacteria</taxon>
        <taxon>Pseudomonadati</taxon>
        <taxon>Pseudomonadota</taxon>
        <taxon>Betaproteobacteria</taxon>
        <taxon>Burkholderiales</taxon>
        <taxon>Sphaerotilaceae</taxon>
        <taxon>Amphibiibacter</taxon>
    </lineage>
</organism>
<dbReference type="Proteomes" id="UP001364695">
    <property type="component" value="Unassembled WGS sequence"/>
</dbReference>
<dbReference type="EMBL" id="JAWDIE010000008">
    <property type="protein sequence ID" value="MEJ7138115.1"/>
    <property type="molecule type" value="Genomic_DNA"/>
</dbReference>
<proteinExistence type="predicted"/>
<protein>
    <submittedName>
        <fullName evidence="1">VOC family protein</fullName>
    </submittedName>
</protein>
<reference evidence="1" key="1">
    <citation type="submission" date="2023-10" db="EMBL/GenBank/DDBJ databases">
        <title>Amphibacter perezi, gen. nov., sp. nov. a novel taxa of the family Comamonadaceae, class Betaproteobacteria isolated from the skin microbiota of Pelophylax perezi from different populations.</title>
        <authorList>
            <person name="Costa S."/>
            <person name="Proenca D.N."/>
            <person name="Lopes I."/>
            <person name="Morais P.V."/>
        </authorList>
    </citation>
    <scope>NUCLEOTIDE SEQUENCE</scope>
    <source>
        <strain evidence="1">SL12-8</strain>
    </source>
</reference>
<sequence>MSIHLRIARPVKDLQRAEAQYKLGLGLQELGRFVNHEGFDGVMLGIPDADFHLEFTCCRTHPLAPAPTAEDLLVFYVPEPLLWKSRCNAMLNAGFTETESYNPYWRGLGRTFEDRDGYRVVIQRAAWKNEPAQ</sequence>